<evidence type="ECO:0000256" key="3">
    <source>
        <dbReference type="ARBA" id="ARBA00022989"/>
    </source>
</evidence>
<accession>A0A545TBA3</accession>
<keyword evidence="4 5" id="KW-0472">Membrane</keyword>
<reference evidence="6 7" key="1">
    <citation type="submission" date="2019-06" db="EMBL/GenBank/DDBJ databases">
        <title>Whole genome sequence for Rhodospirillaceae sp. R148.</title>
        <authorList>
            <person name="Wang G."/>
        </authorList>
    </citation>
    <scope>NUCLEOTIDE SEQUENCE [LARGE SCALE GENOMIC DNA]</scope>
    <source>
        <strain evidence="6 7">R148</strain>
    </source>
</reference>
<comment type="caution">
    <text evidence="6">The sequence shown here is derived from an EMBL/GenBank/DDBJ whole genome shotgun (WGS) entry which is preliminary data.</text>
</comment>
<dbReference type="SUPFAM" id="SSF161084">
    <property type="entry name" value="MAPEG domain-like"/>
    <property type="match status" value="1"/>
</dbReference>
<organism evidence="6 7">
    <name type="scientific">Denitrobaculum tricleocarpae</name>
    <dbReference type="NCBI Taxonomy" id="2591009"/>
    <lineage>
        <taxon>Bacteria</taxon>
        <taxon>Pseudomonadati</taxon>
        <taxon>Pseudomonadota</taxon>
        <taxon>Alphaproteobacteria</taxon>
        <taxon>Rhodospirillales</taxon>
        <taxon>Rhodospirillaceae</taxon>
        <taxon>Denitrobaculum</taxon>
    </lineage>
</organism>
<evidence type="ECO:0000256" key="1">
    <source>
        <dbReference type="ARBA" id="ARBA00004370"/>
    </source>
</evidence>
<dbReference type="AlphaFoldDB" id="A0A545TBA3"/>
<dbReference type="EMBL" id="VHSH01000010">
    <property type="protein sequence ID" value="TQV74486.1"/>
    <property type="molecule type" value="Genomic_DNA"/>
</dbReference>
<dbReference type="InterPro" id="IPR001129">
    <property type="entry name" value="Membr-assoc_MAPEG"/>
</dbReference>
<sequence>MTVTPFYAALAALLLVVLSIRVIRQRRLQKVAIGDGENPALRRAMRVQANFIEYAPLTFLLIAFAELQGVPAVIIHLLAAFFVAARALHAFGVAQETENFRFRVIGMAVTFFVLIAAALINLGVAVAGWLF</sequence>
<dbReference type="InterPro" id="IPR023352">
    <property type="entry name" value="MAPEG-like_dom_sf"/>
</dbReference>
<feature type="transmembrane region" description="Helical" evidence="5">
    <location>
        <begin position="73"/>
        <end position="92"/>
    </location>
</feature>
<dbReference type="Gene3D" id="1.20.120.550">
    <property type="entry name" value="Membrane associated eicosanoid/glutathione metabolism-like domain"/>
    <property type="match status" value="1"/>
</dbReference>
<dbReference type="Pfam" id="PF01124">
    <property type="entry name" value="MAPEG"/>
    <property type="match status" value="1"/>
</dbReference>
<evidence type="ECO:0000313" key="7">
    <source>
        <dbReference type="Proteomes" id="UP000315252"/>
    </source>
</evidence>
<name>A0A545TBA3_9PROT</name>
<dbReference type="OrthoDB" id="7619858at2"/>
<gene>
    <name evidence="6" type="ORF">FKG95_24640</name>
</gene>
<keyword evidence="3 5" id="KW-1133">Transmembrane helix</keyword>
<evidence type="ECO:0000313" key="6">
    <source>
        <dbReference type="EMBL" id="TQV74486.1"/>
    </source>
</evidence>
<feature type="transmembrane region" description="Helical" evidence="5">
    <location>
        <begin position="6"/>
        <end position="23"/>
    </location>
</feature>
<dbReference type="PANTHER" id="PTHR35814:SF1">
    <property type="entry name" value="GLUTATHIONE S-TRANSFERASE-RELATED"/>
    <property type="match status" value="1"/>
</dbReference>
<dbReference type="GO" id="GO:0016020">
    <property type="term" value="C:membrane"/>
    <property type="evidence" value="ECO:0007669"/>
    <property type="project" value="UniProtKB-SubCell"/>
</dbReference>
<keyword evidence="7" id="KW-1185">Reference proteome</keyword>
<feature type="transmembrane region" description="Helical" evidence="5">
    <location>
        <begin position="104"/>
        <end position="130"/>
    </location>
</feature>
<protein>
    <submittedName>
        <fullName evidence="6">Glutathione metabolism protein</fullName>
    </submittedName>
</protein>
<feature type="transmembrane region" description="Helical" evidence="5">
    <location>
        <begin position="51"/>
        <end position="67"/>
    </location>
</feature>
<proteinExistence type="predicted"/>
<comment type="subcellular location">
    <subcellularLocation>
        <location evidence="1">Membrane</location>
    </subcellularLocation>
</comment>
<dbReference type="Proteomes" id="UP000315252">
    <property type="component" value="Unassembled WGS sequence"/>
</dbReference>
<dbReference type="PANTHER" id="PTHR35814">
    <property type="match status" value="1"/>
</dbReference>
<evidence type="ECO:0000256" key="2">
    <source>
        <dbReference type="ARBA" id="ARBA00022692"/>
    </source>
</evidence>
<evidence type="ECO:0000256" key="5">
    <source>
        <dbReference type="SAM" id="Phobius"/>
    </source>
</evidence>
<keyword evidence="2 5" id="KW-0812">Transmembrane</keyword>
<evidence type="ECO:0000256" key="4">
    <source>
        <dbReference type="ARBA" id="ARBA00023136"/>
    </source>
</evidence>